<comment type="caution">
    <text evidence="3">The sequence shown here is derived from an EMBL/GenBank/DDBJ whole genome shotgun (WGS) entry which is preliminary data.</text>
</comment>
<feature type="region of interest" description="Disordered" evidence="1">
    <location>
        <begin position="59"/>
        <end position="106"/>
    </location>
</feature>
<organism evidence="3 4">
    <name type="scientific">Luteimonas galliterrae</name>
    <dbReference type="NCBI Taxonomy" id="2940486"/>
    <lineage>
        <taxon>Bacteria</taxon>
        <taxon>Pseudomonadati</taxon>
        <taxon>Pseudomonadota</taxon>
        <taxon>Gammaproteobacteria</taxon>
        <taxon>Lysobacterales</taxon>
        <taxon>Lysobacteraceae</taxon>
        <taxon>Luteimonas</taxon>
    </lineage>
</organism>
<dbReference type="RefSeq" id="WP_249473072.1">
    <property type="nucleotide sequence ID" value="NZ_JAMBEP010000001.1"/>
</dbReference>
<sequence length="106" mass="10952">MPIYAFRCAECGHEFDRLQKLSDPDPDTCPNCGAHAVGRQVTAPSFRLSGSGWYETDFKKGSDKKRNLAEGGEGASKAAAPAAAGKAEAAPKADSKPAAKPAADSA</sequence>
<dbReference type="SMART" id="SM00834">
    <property type="entry name" value="CxxC_CXXC_SSSS"/>
    <property type="match status" value="1"/>
</dbReference>
<evidence type="ECO:0000259" key="2">
    <source>
        <dbReference type="SMART" id="SM00834"/>
    </source>
</evidence>
<dbReference type="NCBIfam" id="TIGR02605">
    <property type="entry name" value="CxxC_CxxC_SSSS"/>
    <property type="match status" value="1"/>
</dbReference>
<name>A0ABT0MI39_9GAMM</name>
<evidence type="ECO:0000256" key="1">
    <source>
        <dbReference type="SAM" id="MobiDB-lite"/>
    </source>
</evidence>
<dbReference type="Proteomes" id="UP001431217">
    <property type="component" value="Unassembled WGS sequence"/>
</dbReference>
<feature type="compositionally biased region" description="Low complexity" evidence="1">
    <location>
        <begin position="75"/>
        <end position="88"/>
    </location>
</feature>
<dbReference type="Pfam" id="PF09723">
    <property type="entry name" value="Zn_ribbon_8"/>
    <property type="match status" value="1"/>
</dbReference>
<accession>A0ABT0MI39</accession>
<dbReference type="InterPro" id="IPR013429">
    <property type="entry name" value="Regulatory_FmdB_Zinc_ribbon"/>
</dbReference>
<evidence type="ECO:0000313" key="4">
    <source>
        <dbReference type="Proteomes" id="UP001431217"/>
    </source>
</evidence>
<dbReference type="EMBL" id="JAMBEP010000001">
    <property type="protein sequence ID" value="MCL1634527.1"/>
    <property type="molecule type" value="Genomic_DNA"/>
</dbReference>
<dbReference type="PANTHER" id="PTHR34404:SF2">
    <property type="entry name" value="CONSERVED SERINE RICH PROTEIN"/>
    <property type="match status" value="1"/>
</dbReference>
<feature type="domain" description="Putative regulatory protein FmdB zinc ribbon" evidence="2">
    <location>
        <begin position="1"/>
        <end position="42"/>
    </location>
</feature>
<dbReference type="PANTHER" id="PTHR34404">
    <property type="entry name" value="REGULATORY PROTEIN, FMDB FAMILY"/>
    <property type="match status" value="1"/>
</dbReference>
<reference evidence="3 4" key="1">
    <citation type="submission" date="2022-05" db="EMBL/GenBank/DDBJ databases">
        <title>Luteimonas sp. SX5, whole genome shotgun sequencing project.</title>
        <authorList>
            <person name="Zhao G."/>
            <person name="Shen L."/>
        </authorList>
    </citation>
    <scope>NUCLEOTIDE SEQUENCE [LARGE SCALE GENOMIC DNA]</scope>
    <source>
        <strain evidence="3 4">SX5</strain>
    </source>
</reference>
<protein>
    <submittedName>
        <fullName evidence="3">Zinc ribbon domain-containing protein</fullName>
    </submittedName>
</protein>
<proteinExistence type="predicted"/>
<gene>
    <name evidence="3" type="ORF">M2650_07765</name>
</gene>
<evidence type="ECO:0000313" key="3">
    <source>
        <dbReference type="EMBL" id="MCL1634527.1"/>
    </source>
</evidence>
<keyword evidence="4" id="KW-1185">Reference proteome</keyword>
<feature type="compositionally biased region" description="Basic and acidic residues" evidence="1">
    <location>
        <begin position="59"/>
        <end position="68"/>
    </location>
</feature>